<dbReference type="PANTHER" id="PTHR10066">
    <property type="entry name" value="BETA-GLUCURONIDASE"/>
    <property type="match status" value="1"/>
</dbReference>
<dbReference type="GO" id="GO:0030246">
    <property type="term" value="F:carbohydrate binding"/>
    <property type="evidence" value="ECO:0007669"/>
    <property type="project" value="TreeGrafter"/>
</dbReference>
<dbReference type="PRINTS" id="PR00132">
    <property type="entry name" value="GLHYDRLASE2"/>
</dbReference>
<dbReference type="EC" id="3.2.1.31" evidence="2"/>
<dbReference type="SUPFAM" id="SSF51445">
    <property type="entry name" value="(Trans)glycosidases"/>
    <property type="match status" value="1"/>
</dbReference>
<evidence type="ECO:0000259" key="9">
    <source>
        <dbReference type="Pfam" id="PF02837"/>
    </source>
</evidence>
<dbReference type="NCBIfam" id="NF007538">
    <property type="entry name" value="PRK10150.1"/>
    <property type="match status" value="1"/>
</dbReference>
<evidence type="ECO:0000256" key="1">
    <source>
        <dbReference type="ARBA" id="ARBA00007401"/>
    </source>
</evidence>
<dbReference type="Gene3D" id="3.20.20.80">
    <property type="entry name" value="Glycosidases"/>
    <property type="match status" value="1"/>
</dbReference>
<dbReference type="HOGENOM" id="CLU_006501_6_1_6"/>
<dbReference type="Gene3D" id="2.60.120.260">
    <property type="entry name" value="Galactose-binding domain-like"/>
    <property type="match status" value="1"/>
</dbReference>
<comment type="similarity">
    <text evidence="1 6">Belongs to the glycosyl hydrolase 2 family.</text>
</comment>
<sequence length="616" mass="69388">MIPVFFSTHWSVAMLKPIESRSRERKNLSGLWQFVPDVQRCGHREQWWCGPLPGARSIAVPASFNDQFADEAIRNHVGDVWYQTEVRVPRGWAGQRVVLRFDAVTHGATVWVDETLVMVHQGGYTPFEADISALLAGREQVRVTVCVNNELSWHTIPPGRVTEVNGERRLQYSYDFFNYAGIHRPVWLYSTPQDYVRDVRVTTEISADGAQGLVHYAVDAGDASVQCRLLDGQQNCVAESEGGEGTLTVANPRLWQPGEGYLYTLQVCAGEGIDEYTLRVGIRTVEVTESAFLINGKPFYFTGFGRHEDADLRGRGLDPVLMVHDHALMRWIGANSYRTSHYPYAEEMLDWADEHGIVVIDETPAVGMMALNGFTLDLSSREEKLFCEERIGSQTQRAHLQAIRELIARDKNHPSVVMWSLANEPDVREAAARDYFAPLVQAARELDPSRPLCCVNIMLCPPDKDTISDLFDVLCLNRYFGWYVNSGDLATAGRELEQELSVWHARHHKPIIITEYGADTLAGLHSVYPEMWSEEFQAQFLTTYHRVFDRLPYVVGEQVWNFADFATAQGILRAGGNKKGVFTRDRKPKAAAFTLKARWTAVQYGVKPAGDKGGAQ</sequence>
<dbReference type="InterPro" id="IPR023230">
    <property type="entry name" value="Glyco_hydro_2_CS"/>
</dbReference>
<evidence type="ECO:0000256" key="3">
    <source>
        <dbReference type="ARBA" id="ARBA00016205"/>
    </source>
</evidence>
<evidence type="ECO:0000259" key="7">
    <source>
        <dbReference type="Pfam" id="PF00703"/>
    </source>
</evidence>
<dbReference type="InterPro" id="IPR013783">
    <property type="entry name" value="Ig-like_fold"/>
</dbReference>
<dbReference type="Proteomes" id="UP000003692">
    <property type="component" value="Unassembled WGS sequence"/>
</dbReference>
<evidence type="ECO:0000256" key="2">
    <source>
        <dbReference type="ARBA" id="ARBA00012761"/>
    </source>
</evidence>
<dbReference type="AlphaFoldDB" id="D4F9L6"/>
<evidence type="ECO:0000256" key="4">
    <source>
        <dbReference type="ARBA" id="ARBA00022801"/>
    </source>
</evidence>
<dbReference type="Pfam" id="PF02836">
    <property type="entry name" value="Glyco_hydro_2_C"/>
    <property type="match status" value="1"/>
</dbReference>
<keyword evidence="4 6" id="KW-0378">Hydrolase</keyword>
<feature type="domain" description="Glycosyl hydrolases family 2 sugar binding" evidence="9">
    <location>
        <begin position="26"/>
        <end position="192"/>
    </location>
</feature>
<name>D4F9L6_EDWTA</name>
<evidence type="ECO:0000313" key="11">
    <source>
        <dbReference type="Proteomes" id="UP000003692"/>
    </source>
</evidence>
<feature type="domain" description="Glycoside hydrolase family 2 catalytic" evidence="8">
    <location>
        <begin position="285"/>
        <end position="603"/>
    </location>
</feature>
<keyword evidence="5 6" id="KW-0326">Glycosidase</keyword>
<dbReference type="GO" id="GO:0005975">
    <property type="term" value="P:carbohydrate metabolic process"/>
    <property type="evidence" value="ECO:0007669"/>
    <property type="project" value="InterPro"/>
</dbReference>
<dbReference type="Pfam" id="PF02837">
    <property type="entry name" value="Glyco_hydro_2_N"/>
    <property type="match status" value="1"/>
</dbReference>
<dbReference type="InterPro" id="IPR006101">
    <property type="entry name" value="Glyco_hydro_2"/>
</dbReference>
<reference evidence="10 11" key="1">
    <citation type="submission" date="2010-02" db="EMBL/GenBank/DDBJ databases">
        <authorList>
            <person name="Weinstock G."/>
            <person name="Sodergren E."/>
            <person name="Clifton S."/>
            <person name="Fulton L."/>
            <person name="Fulton B."/>
            <person name="Courtney L."/>
            <person name="Fronick C."/>
            <person name="Harrison M."/>
            <person name="Strong C."/>
            <person name="Farmer C."/>
            <person name="Delahaunty K."/>
            <person name="Markovic C."/>
            <person name="Hall O."/>
            <person name="Minx P."/>
            <person name="Tomlinson C."/>
            <person name="Mitreva M."/>
            <person name="Nelson J."/>
            <person name="Hou S."/>
            <person name="Wollam A."/>
            <person name="Pepin K.H."/>
            <person name="Johnson M."/>
            <person name="Bhonagiri V."/>
            <person name="Zhang X."/>
            <person name="Suruliraj S."/>
            <person name="Warren W."/>
            <person name="Chinwalla A."/>
            <person name="Mardis E.R."/>
            <person name="Wilson R.K."/>
        </authorList>
    </citation>
    <scope>NUCLEOTIDE SEQUENCE [LARGE SCALE GENOMIC DNA]</scope>
    <source>
        <strain evidence="10 11">ATCC 23685</strain>
    </source>
</reference>
<dbReference type="InterPro" id="IPR006103">
    <property type="entry name" value="Glyco_hydro_2_cat"/>
</dbReference>
<organism evidence="10 11">
    <name type="scientific">Edwardsiella tarda ATCC 23685</name>
    <dbReference type="NCBI Taxonomy" id="500638"/>
    <lineage>
        <taxon>Bacteria</taxon>
        <taxon>Pseudomonadati</taxon>
        <taxon>Pseudomonadota</taxon>
        <taxon>Gammaproteobacteria</taxon>
        <taxon>Enterobacterales</taxon>
        <taxon>Hafniaceae</taxon>
        <taxon>Edwardsiella</taxon>
    </lineage>
</organism>
<dbReference type="PROSITE" id="PS00608">
    <property type="entry name" value="GLYCOSYL_HYDROL_F2_2"/>
    <property type="match status" value="1"/>
</dbReference>
<accession>D4F9L6</accession>
<dbReference type="InterPro" id="IPR008979">
    <property type="entry name" value="Galactose-bd-like_sf"/>
</dbReference>
<dbReference type="GO" id="GO:0004566">
    <property type="term" value="F:beta-glucuronidase activity"/>
    <property type="evidence" value="ECO:0007669"/>
    <property type="project" value="UniProtKB-EC"/>
</dbReference>
<evidence type="ECO:0000259" key="8">
    <source>
        <dbReference type="Pfam" id="PF02836"/>
    </source>
</evidence>
<dbReference type="CAZy" id="GH2">
    <property type="family name" value="Glycoside Hydrolase Family 2"/>
</dbReference>
<dbReference type="PANTHER" id="PTHR10066:SF67">
    <property type="entry name" value="BETA-GLUCURONIDASE"/>
    <property type="match status" value="1"/>
</dbReference>
<evidence type="ECO:0000256" key="5">
    <source>
        <dbReference type="ARBA" id="ARBA00023295"/>
    </source>
</evidence>
<dbReference type="EMBL" id="ADGK01000277">
    <property type="protein sequence ID" value="EFE21545.1"/>
    <property type="molecule type" value="Genomic_DNA"/>
</dbReference>
<evidence type="ECO:0000313" key="10">
    <source>
        <dbReference type="EMBL" id="EFE21545.1"/>
    </source>
</evidence>
<dbReference type="InterPro" id="IPR017853">
    <property type="entry name" value="GH"/>
</dbReference>
<dbReference type="InterPro" id="IPR006102">
    <property type="entry name" value="Ig-like_GH2"/>
</dbReference>
<feature type="domain" description="Glycoside hydrolase family 2 immunoglobulin-like beta-sandwich" evidence="7">
    <location>
        <begin position="195"/>
        <end position="283"/>
    </location>
</feature>
<gene>
    <name evidence="10" type="ORF">EDWATA_03475</name>
</gene>
<comment type="caution">
    <text evidence="10">The sequence shown here is derived from an EMBL/GenBank/DDBJ whole genome shotgun (WGS) entry which is preliminary data.</text>
</comment>
<dbReference type="Pfam" id="PF00703">
    <property type="entry name" value="Glyco_hydro_2"/>
    <property type="match status" value="1"/>
</dbReference>
<dbReference type="GO" id="GO:0019391">
    <property type="term" value="P:glucuronoside catabolic process"/>
    <property type="evidence" value="ECO:0007669"/>
    <property type="project" value="TreeGrafter"/>
</dbReference>
<dbReference type="InterPro" id="IPR036156">
    <property type="entry name" value="Beta-gal/glucu_dom_sf"/>
</dbReference>
<dbReference type="InterPro" id="IPR023232">
    <property type="entry name" value="Glyco_hydro_2_AS"/>
</dbReference>
<dbReference type="FunFam" id="3.20.20.80:FF:000080">
    <property type="entry name" value="Beta-glucuronidase UidA"/>
    <property type="match status" value="1"/>
</dbReference>
<dbReference type="Gene3D" id="2.60.40.10">
    <property type="entry name" value="Immunoglobulins"/>
    <property type="match status" value="1"/>
</dbReference>
<proteinExistence type="inferred from homology"/>
<dbReference type="PROSITE" id="PS00719">
    <property type="entry name" value="GLYCOSYL_HYDROL_F2_1"/>
    <property type="match status" value="1"/>
</dbReference>
<dbReference type="FunFam" id="2.60.120.260:FF:000027">
    <property type="entry name" value="Beta-glucuronidase"/>
    <property type="match status" value="1"/>
</dbReference>
<dbReference type="SUPFAM" id="SSF49785">
    <property type="entry name" value="Galactose-binding domain-like"/>
    <property type="match status" value="1"/>
</dbReference>
<evidence type="ECO:0000256" key="6">
    <source>
        <dbReference type="RuleBase" id="RU361154"/>
    </source>
</evidence>
<dbReference type="InterPro" id="IPR006104">
    <property type="entry name" value="Glyco_hydro_2_N"/>
</dbReference>
<protein>
    <recommendedName>
        <fullName evidence="3">Beta-glucuronidase</fullName>
        <ecNumber evidence="2">3.2.1.31</ecNumber>
    </recommendedName>
</protein>
<dbReference type="SUPFAM" id="SSF49303">
    <property type="entry name" value="beta-Galactosidase/glucuronidase domain"/>
    <property type="match status" value="1"/>
</dbReference>